<evidence type="ECO:0000313" key="5">
    <source>
        <dbReference type="EMBL" id="MEY8037784.1"/>
    </source>
</evidence>
<keyword evidence="3" id="KW-0326">Glycosidase</keyword>
<evidence type="ECO:0000256" key="2">
    <source>
        <dbReference type="ARBA" id="ARBA00022801"/>
    </source>
</evidence>
<keyword evidence="6" id="KW-1185">Reference proteome</keyword>
<protein>
    <submittedName>
        <fullName evidence="5">Family 1 glycosylhydrolase</fullName>
    </submittedName>
</protein>
<proteinExistence type="inferred from homology"/>
<dbReference type="PANTHER" id="PTHR10353:SF36">
    <property type="entry name" value="LP05116P"/>
    <property type="match status" value="1"/>
</dbReference>
<gene>
    <name evidence="5" type="ORF">AB8O55_00085</name>
</gene>
<dbReference type="SUPFAM" id="SSF51445">
    <property type="entry name" value="(Trans)glycosidases"/>
    <property type="match status" value="1"/>
</dbReference>
<dbReference type="Gene3D" id="3.20.20.80">
    <property type="entry name" value="Glycosidases"/>
    <property type="match status" value="1"/>
</dbReference>
<comment type="caution">
    <text evidence="5">The sequence shown here is derived from an EMBL/GenBank/DDBJ whole genome shotgun (WGS) entry which is preliminary data.</text>
</comment>
<organism evidence="5 6">
    <name type="scientific">Saccharopolyspora cebuensis</name>
    <dbReference type="NCBI Taxonomy" id="418759"/>
    <lineage>
        <taxon>Bacteria</taxon>
        <taxon>Bacillati</taxon>
        <taxon>Actinomycetota</taxon>
        <taxon>Actinomycetes</taxon>
        <taxon>Pseudonocardiales</taxon>
        <taxon>Pseudonocardiaceae</taxon>
        <taxon>Saccharopolyspora</taxon>
    </lineage>
</organism>
<dbReference type="Pfam" id="PF00232">
    <property type="entry name" value="Glyco_hydro_1"/>
    <property type="match status" value="1"/>
</dbReference>
<evidence type="ECO:0000256" key="3">
    <source>
        <dbReference type="ARBA" id="ARBA00023295"/>
    </source>
</evidence>
<evidence type="ECO:0000313" key="6">
    <source>
        <dbReference type="Proteomes" id="UP001564626"/>
    </source>
</evidence>
<name>A0ABV4CAJ6_9PSEU</name>
<sequence>MTESVDADAGSAPLRFAVGIEDTFVPHEFPGQRRLDEYELTQHYQFWEHDLELVAESGAGSLRWGVPWYRVEPEPGRFEWDWVDRVVARLAELGVGCIVDLVHYGTPLWLDNAFLHPDYPKRVAEYAVALAERHGDVLREWTPLNEPVVNAERCGQEGAWPPYLRGDTGFAAVLLRLAEGICRTQEALAEVRPGASFVHVDAGLRYTGEHGRREFLEHRRFLGLDLVTGAVRDGHPLAAWLSAATGDDARLAWVRDHAVIPDVVGVNYYPAFSTTGFDEHGGTRPVEAGTAGLAELLRLYWERYRLPVMVTETSRDDTVSARREWLADSVACVRELRAQDVPVVGYTWFPFLDMVAWRYRESTAPLEDFMNRMGLAGLHREPGGGSLLRRATEALDDFRRLSGG</sequence>
<reference evidence="5 6" key="1">
    <citation type="submission" date="2024-08" db="EMBL/GenBank/DDBJ databases">
        <title>Genome mining of Saccharopolyspora cebuensis PGLac3 from Nigerian medicinal plant.</title>
        <authorList>
            <person name="Ezeobiora C.E."/>
            <person name="Igbokwe N.H."/>
            <person name="Amin D.H."/>
            <person name="Mendie U.E."/>
        </authorList>
    </citation>
    <scope>NUCLEOTIDE SEQUENCE [LARGE SCALE GENOMIC DNA]</scope>
    <source>
        <strain evidence="5 6">PGLac3</strain>
    </source>
</reference>
<keyword evidence="2" id="KW-0378">Hydrolase</keyword>
<evidence type="ECO:0000256" key="1">
    <source>
        <dbReference type="ARBA" id="ARBA00010838"/>
    </source>
</evidence>
<dbReference type="InterPro" id="IPR017853">
    <property type="entry name" value="GH"/>
</dbReference>
<dbReference type="InterPro" id="IPR001360">
    <property type="entry name" value="Glyco_hydro_1"/>
</dbReference>
<dbReference type="Proteomes" id="UP001564626">
    <property type="component" value="Unassembled WGS sequence"/>
</dbReference>
<evidence type="ECO:0000256" key="4">
    <source>
        <dbReference type="RuleBase" id="RU003690"/>
    </source>
</evidence>
<dbReference type="EMBL" id="JBGEHV010000001">
    <property type="protein sequence ID" value="MEY8037784.1"/>
    <property type="molecule type" value="Genomic_DNA"/>
</dbReference>
<dbReference type="PANTHER" id="PTHR10353">
    <property type="entry name" value="GLYCOSYL HYDROLASE"/>
    <property type="match status" value="1"/>
</dbReference>
<comment type="similarity">
    <text evidence="1 4">Belongs to the glycosyl hydrolase 1 family.</text>
</comment>
<accession>A0ABV4CAJ6</accession>
<dbReference type="RefSeq" id="WP_369774434.1">
    <property type="nucleotide sequence ID" value="NZ_JBGEHV010000001.1"/>
</dbReference>